<gene>
    <name evidence="2" type="ORF">P153DRAFT_380762</name>
</gene>
<dbReference type="Proteomes" id="UP000799771">
    <property type="component" value="Unassembled WGS sequence"/>
</dbReference>
<feature type="compositionally biased region" description="Basic and acidic residues" evidence="1">
    <location>
        <begin position="105"/>
        <end position="114"/>
    </location>
</feature>
<dbReference type="RefSeq" id="XP_033529340.1">
    <property type="nucleotide sequence ID" value="XM_033669958.1"/>
</dbReference>
<name>A0A6A6AUR8_9PLEO</name>
<sequence length="373" mass="41609">MLTSTYRQLDDQKYGTREEKDSNHGSQSRLRFCDLFKKYFKASPHLFFPDIPHYHQGTFHSHPPQPPIKMVQTRHQAAVVAALALDRQKVQVRIPHRRQPTPPRPDSRVERAPEDLPGPLTPSTKTGATPLEASNALTHIFSLLPLLIRLYAPAHMSTDACLQVLSALQNTLAHYINKTWPPRTYSMRLEAEVIAHVLGEVQRTSLSSGSDGPGYVALADAAAWGVQLLETGRADRTAEGVFHEGVLAFLEGELGMWDGFSFGGEDFEYLERIWGVLFGREDEVGLGGGSGDMEDSEEETGWIEMQGVVGWENVKVEDVEASVEADVKMESAELDVKMEGVEVDVKMESDIKMESDERLGDHDVKVEIKLEDE</sequence>
<feature type="compositionally biased region" description="Basic and acidic residues" evidence="1">
    <location>
        <begin position="8"/>
        <end position="23"/>
    </location>
</feature>
<reference evidence="2" key="1">
    <citation type="journal article" date="2020" name="Stud. Mycol.">
        <title>101 Dothideomycetes genomes: a test case for predicting lifestyles and emergence of pathogens.</title>
        <authorList>
            <person name="Haridas S."/>
            <person name="Albert R."/>
            <person name="Binder M."/>
            <person name="Bloem J."/>
            <person name="Labutti K."/>
            <person name="Salamov A."/>
            <person name="Andreopoulos B."/>
            <person name="Baker S."/>
            <person name="Barry K."/>
            <person name="Bills G."/>
            <person name="Bluhm B."/>
            <person name="Cannon C."/>
            <person name="Castanera R."/>
            <person name="Culley D."/>
            <person name="Daum C."/>
            <person name="Ezra D."/>
            <person name="Gonzalez J."/>
            <person name="Henrissat B."/>
            <person name="Kuo A."/>
            <person name="Liang C."/>
            <person name="Lipzen A."/>
            <person name="Lutzoni F."/>
            <person name="Magnuson J."/>
            <person name="Mondo S."/>
            <person name="Nolan M."/>
            <person name="Ohm R."/>
            <person name="Pangilinan J."/>
            <person name="Park H.-J."/>
            <person name="Ramirez L."/>
            <person name="Alfaro M."/>
            <person name="Sun H."/>
            <person name="Tritt A."/>
            <person name="Yoshinaga Y."/>
            <person name="Zwiers L.-H."/>
            <person name="Turgeon B."/>
            <person name="Goodwin S."/>
            <person name="Spatafora J."/>
            <person name="Crous P."/>
            <person name="Grigoriev I."/>
        </authorList>
    </citation>
    <scope>NUCLEOTIDE SEQUENCE</scope>
    <source>
        <strain evidence="2">CBS 119687</strain>
    </source>
</reference>
<evidence type="ECO:0000313" key="3">
    <source>
        <dbReference type="Proteomes" id="UP000799771"/>
    </source>
</evidence>
<feature type="region of interest" description="Disordered" evidence="1">
    <location>
        <begin position="1"/>
        <end position="27"/>
    </location>
</feature>
<keyword evidence="3" id="KW-1185">Reference proteome</keyword>
<dbReference type="AlphaFoldDB" id="A0A6A6AUR8"/>
<dbReference type="EMBL" id="ML977497">
    <property type="protein sequence ID" value="KAF2134953.1"/>
    <property type="molecule type" value="Genomic_DNA"/>
</dbReference>
<organism evidence="2 3">
    <name type="scientific">Dothidotthia symphoricarpi CBS 119687</name>
    <dbReference type="NCBI Taxonomy" id="1392245"/>
    <lineage>
        <taxon>Eukaryota</taxon>
        <taxon>Fungi</taxon>
        <taxon>Dikarya</taxon>
        <taxon>Ascomycota</taxon>
        <taxon>Pezizomycotina</taxon>
        <taxon>Dothideomycetes</taxon>
        <taxon>Pleosporomycetidae</taxon>
        <taxon>Pleosporales</taxon>
        <taxon>Dothidotthiaceae</taxon>
        <taxon>Dothidotthia</taxon>
    </lineage>
</organism>
<evidence type="ECO:0000256" key="1">
    <source>
        <dbReference type="SAM" id="MobiDB-lite"/>
    </source>
</evidence>
<feature type="region of interest" description="Disordered" evidence="1">
    <location>
        <begin position="91"/>
        <end position="129"/>
    </location>
</feature>
<protein>
    <submittedName>
        <fullName evidence="2">Uncharacterized protein</fullName>
    </submittedName>
</protein>
<accession>A0A6A6AUR8</accession>
<dbReference type="GeneID" id="54410390"/>
<evidence type="ECO:0000313" key="2">
    <source>
        <dbReference type="EMBL" id="KAF2134953.1"/>
    </source>
</evidence>
<proteinExistence type="predicted"/>